<sequence length="75" mass="9293">MDTLISPNQTRNRAWRRWQNRKNGHRQHNPTQVYCWKPEKNWKLLYTRGVKAHRAKQLGFIYPLSENDFYAEWFD</sequence>
<protein>
    <submittedName>
        <fullName evidence="1">Uncharacterized protein</fullName>
    </submittedName>
</protein>
<gene>
    <name evidence="1" type="ORF">NCTC10283_00889</name>
</gene>
<dbReference type="STRING" id="1120980.GCA_000745955_02338"/>
<dbReference type="EMBL" id="UFSO01000002">
    <property type="protein sequence ID" value="SSY70778.1"/>
    <property type="molecule type" value="Genomic_DNA"/>
</dbReference>
<organism evidence="1 2">
    <name type="scientific">Alysiella crassa</name>
    <dbReference type="NCBI Taxonomy" id="153491"/>
    <lineage>
        <taxon>Bacteria</taxon>
        <taxon>Pseudomonadati</taxon>
        <taxon>Pseudomonadota</taxon>
        <taxon>Betaproteobacteria</taxon>
        <taxon>Neisseriales</taxon>
        <taxon>Neisseriaceae</taxon>
        <taxon>Alysiella</taxon>
    </lineage>
</organism>
<dbReference type="Proteomes" id="UP000254209">
    <property type="component" value="Unassembled WGS sequence"/>
</dbReference>
<name>A0A376BM99_9NEIS</name>
<dbReference type="AlphaFoldDB" id="A0A376BM99"/>
<dbReference type="OrthoDB" id="8612200at2"/>
<evidence type="ECO:0000313" key="1">
    <source>
        <dbReference type="EMBL" id="SSY70778.1"/>
    </source>
</evidence>
<dbReference type="RefSeq" id="WP_034295231.1">
    <property type="nucleotide sequence ID" value="NZ_CP091519.2"/>
</dbReference>
<accession>A0A376BM99</accession>
<reference evidence="1 2" key="1">
    <citation type="submission" date="2018-06" db="EMBL/GenBank/DDBJ databases">
        <authorList>
            <consortium name="Pathogen Informatics"/>
            <person name="Doyle S."/>
        </authorList>
    </citation>
    <scope>NUCLEOTIDE SEQUENCE [LARGE SCALE GENOMIC DNA]</scope>
    <source>
        <strain evidence="1 2">NCTC10283</strain>
    </source>
</reference>
<keyword evidence="2" id="KW-1185">Reference proteome</keyword>
<evidence type="ECO:0000313" key="2">
    <source>
        <dbReference type="Proteomes" id="UP000254209"/>
    </source>
</evidence>
<proteinExistence type="predicted"/>